<evidence type="ECO:0000256" key="5">
    <source>
        <dbReference type="ARBA" id="ARBA00038306"/>
    </source>
</evidence>
<keyword evidence="3" id="KW-0472">Membrane</keyword>
<proteinExistence type="inferred from homology"/>
<evidence type="ECO:0000256" key="4">
    <source>
        <dbReference type="ARBA" id="ARBA00023237"/>
    </source>
</evidence>
<gene>
    <name evidence="8" type="ORF">JQ619_08540</name>
</gene>
<dbReference type="PANTHER" id="PTHR34001:SF3">
    <property type="entry name" value="BLL7405 PROTEIN"/>
    <property type="match status" value="1"/>
</dbReference>
<dbReference type="InterPro" id="IPR011250">
    <property type="entry name" value="OMP/PagP_B-barrel"/>
</dbReference>
<dbReference type="InterPro" id="IPR027385">
    <property type="entry name" value="Beta-barrel_OMP"/>
</dbReference>
<evidence type="ECO:0000256" key="6">
    <source>
        <dbReference type="SAM" id="SignalP"/>
    </source>
</evidence>
<dbReference type="RefSeq" id="WP_172236322.1">
    <property type="nucleotide sequence ID" value="NZ_JABFDP010000008.1"/>
</dbReference>
<organism evidence="8 9">
    <name type="scientific">Bradyrhizobium denitrificans</name>
    <dbReference type="NCBI Taxonomy" id="2734912"/>
    <lineage>
        <taxon>Bacteria</taxon>
        <taxon>Pseudomonadati</taxon>
        <taxon>Pseudomonadota</taxon>
        <taxon>Alphaproteobacteria</taxon>
        <taxon>Hyphomicrobiales</taxon>
        <taxon>Nitrobacteraceae</taxon>
        <taxon>Bradyrhizobium</taxon>
    </lineage>
</organism>
<protein>
    <submittedName>
        <fullName evidence="8">Porin family protein</fullName>
    </submittedName>
</protein>
<comment type="subcellular location">
    <subcellularLocation>
        <location evidence="1">Cell outer membrane</location>
    </subcellularLocation>
</comment>
<reference evidence="9" key="1">
    <citation type="journal article" date="2021" name="ISME J.">
        <title>Evolutionary origin and ecological implication of a unique nif island in free-living Bradyrhizobium lineages.</title>
        <authorList>
            <person name="Tao J."/>
        </authorList>
    </citation>
    <scope>NUCLEOTIDE SEQUENCE [LARGE SCALE GENOMIC DNA]</scope>
    <source>
        <strain evidence="9">SZCCT0094</strain>
    </source>
</reference>
<feature type="domain" description="Outer membrane protein beta-barrel" evidence="7">
    <location>
        <begin position="43"/>
        <end position="240"/>
    </location>
</feature>
<evidence type="ECO:0000259" key="7">
    <source>
        <dbReference type="Pfam" id="PF13505"/>
    </source>
</evidence>
<keyword evidence="2 6" id="KW-0732">Signal</keyword>
<dbReference type="PANTHER" id="PTHR34001">
    <property type="entry name" value="BLL7405 PROTEIN"/>
    <property type="match status" value="1"/>
</dbReference>
<evidence type="ECO:0000256" key="2">
    <source>
        <dbReference type="ARBA" id="ARBA00022729"/>
    </source>
</evidence>
<feature type="chain" id="PRO_5047057670" evidence="6">
    <location>
        <begin position="23"/>
        <end position="248"/>
    </location>
</feature>
<dbReference type="EMBL" id="JAFCLK010000007">
    <property type="protein sequence ID" value="MBR1135812.1"/>
    <property type="molecule type" value="Genomic_DNA"/>
</dbReference>
<dbReference type="InterPro" id="IPR051692">
    <property type="entry name" value="OMP-like"/>
</dbReference>
<feature type="signal peptide" evidence="6">
    <location>
        <begin position="1"/>
        <end position="22"/>
    </location>
</feature>
<dbReference type="Gene3D" id="2.40.160.20">
    <property type="match status" value="1"/>
</dbReference>
<sequence length="248" mass="26651">MKRVFLGAVSLMVLGALAPAGAADLAARPYTKAPMVAPAPLPTWTGFYIGLQGGGGWGRSDETFFNAPNGFGFAGTQRYDINGGFAGGVIGYNWQVDNIVFGLEGDYHWADINGRSGVITAGLGDSYFTKLRGFGDIKGRLGWAAGPALFFVSGGAAVGDLQHRYDNPAFSTIQNDWRWGWTIGAGAEYMFAPNWSAKVEYNYLDFGKSTLQYNNPLVASNRSEWSDTVHTVKAGISYHFGGPGVSRY</sequence>
<accession>A0ABS5G3D2</accession>
<comment type="caution">
    <text evidence="8">The sequence shown here is derived from an EMBL/GenBank/DDBJ whole genome shotgun (WGS) entry which is preliminary data.</text>
</comment>
<dbReference type="Pfam" id="PF13505">
    <property type="entry name" value="OMP_b-brl"/>
    <property type="match status" value="1"/>
</dbReference>
<dbReference type="SUPFAM" id="SSF56925">
    <property type="entry name" value="OMPA-like"/>
    <property type="match status" value="1"/>
</dbReference>
<name>A0ABS5G3D2_9BRAD</name>
<dbReference type="Proteomes" id="UP001314635">
    <property type="component" value="Unassembled WGS sequence"/>
</dbReference>
<keyword evidence="4" id="KW-0998">Cell outer membrane</keyword>
<evidence type="ECO:0000313" key="8">
    <source>
        <dbReference type="EMBL" id="MBR1135812.1"/>
    </source>
</evidence>
<keyword evidence="9" id="KW-1185">Reference proteome</keyword>
<comment type="similarity">
    <text evidence="5">Belongs to the Omp25/RopB family.</text>
</comment>
<evidence type="ECO:0000313" key="9">
    <source>
        <dbReference type="Proteomes" id="UP001314635"/>
    </source>
</evidence>
<evidence type="ECO:0000256" key="1">
    <source>
        <dbReference type="ARBA" id="ARBA00004442"/>
    </source>
</evidence>
<evidence type="ECO:0000256" key="3">
    <source>
        <dbReference type="ARBA" id="ARBA00023136"/>
    </source>
</evidence>